<accession>A0A073B2B3</accession>
<dbReference type="Gene3D" id="3.10.129.10">
    <property type="entry name" value="Hotdog Thioesterase"/>
    <property type="match status" value="2"/>
</dbReference>
<dbReference type="PANTHER" id="PTHR43664">
    <property type="entry name" value="MONOAMINE OXIDASE-RELATED"/>
    <property type="match status" value="1"/>
</dbReference>
<dbReference type="STRING" id="28042.GU90_02325"/>
<organism evidence="1 2">
    <name type="scientific">Saccharopolyspora rectivirgula</name>
    <dbReference type="NCBI Taxonomy" id="28042"/>
    <lineage>
        <taxon>Bacteria</taxon>
        <taxon>Bacillati</taxon>
        <taxon>Actinomycetota</taxon>
        <taxon>Actinomycetes</taxon>
        <taxon>Pseudonocardiales</taxon>
        <taxon>Pseudonocardiaceae</taxon>
        <taxon>Saccharopolyspora</taxon>
    </lineage>
</organism>
<dbReference type="EMBL" id="JNVU01000009">
    <property type="protein sequence ID" value="KEI45750.1"/>
    <property type="molecule type" value="Genomic_DNA"/>
</dbReference>
<evidence type="ECO:0000313" key="2">
    <source>
        <dbReference type="Proteomes" id="UP000031419"/>
    </source>
</evidence>
<evidence type="ECO:0000313" key="1">
    <source>
        <dbReference type="EMBL" id="KEI45750.1"/>
    </source>
</evidence>
<dbReference type="RefSeq" id="WP_029721581.1">
    <property type="nucleotide sequence ID" value="NZ_JNVU01000009.1"/>
</dbReference>
<dbReference type="OrthoDB" id="9796589at2"/>
<proteinExistence type="predicted"/>
<name>A0A073B2B3_9PSEU</name>
<reference evidence="1 2" key="1">
    <citation type="submission" date="2014-06" db="EMBL/GenBank/DDBJ databases">
        <title>Saccharopolyspora rectivirgula DSM-43113 Genome sequencing.</title>
        <authorList>
            <person name="Barrera C."/>
            <person name="Millon L."/>
            <person name="Rognon B."/>
            <person name="Zaugg C."/>
            <person name="Monod M."/>
        </authorList>
    </citation>
    <scope>NUCLEOTIDE SEQUENCE [LARGE SCALE GENOMIC DNA]</scope>
    <source>
        <strain evidence="1 2">DSM 43113</strain>
    </source>
</reference>
<dbReference type="Proteomes" id="UP000031419">
    <property type="component" value="Unassembled WGS sequence"/>
</dbReference>
<dbReference type="InterPro" id="IPR029069">
    <property type="entry name" value="HotDog_dom_sf"/>
</dbReference>
<dbReference type="InterPro" id="IPR052342">
    <property type="entry name" value="MCH/BMMD"/>
</dbReference>
<dbReference type="AlphaFoldDB" id="A0A073B2B3"/>
<comment type="caution">
    <text evidence="1">The sequence shown here is derived from an EMBL/GenBank/DDBJ whole genome shotgun (WGS) entry which is preliminary data.</text>
</comment>
<dbReference type="PANTHER" id="PTHR43664:SF1">
    <property type="entry name" value="BETA-METHYLMALYL-COA DEHYDRATASE"/>
    <property type="match status" value="1"/>
</dbReference>
<keyword evidence="2" id="KW-1185">Reference proteome</keyword>
<dbReference type="eggNOG" id="COG2030">
    <property type="taxonomic scope" value="Bacteria"/>
</dbReference>
<protein>
    <submittedName>
        <fullName evidence="1">Acyl dehydratase</fullName>
    </submittedName>
</protein>
<sequence length="330" mass="35195">MSEYVVGGPYFEDLEVGDVFTEAPAVTLTPGLAAAHQSIVGNRLKLALDEQLSRRVLGGNAVMAHPSLVWDISIGQSTAVTQRVVANLFYRGFAFHRAPQLGDTLSTRTEVVALRQNRSRPTGLAALRVTTTDQQDRLVLDFWRCAMLPLRDPGVDTGKREDLDAVGRPPQSEVVAGLVDGFDLTAFPAGGQQVLPGDVWHVESGDVVSSAPELARLTLNVAAVHHDEFAGGSGRLVYGGHTIGIAMSQVNRALPNLVAVAGWHGCDHLGPVREGDTLYSRISAEEVEQLPGGGVLVHLGVRVRARSASDPAEREVLDWRPIVVLASGGS</sequence>
<gene>
    <name evidence="1" type="ORF">GU90_02325</name>
</gene>
<dbReference type="CDD" id="cd03451">
    <property type="entry name" value="FkbR2"/>
    <property type="match status" value="1"/>
</dbReference>
<dbReference type="SUPFAM" id="SSF54637">
    <property type="entry name" value="Thioesterase/thiol ester dehydrase-isomerase"/>
    <property type="match status" value="2"/>
</dbReference>